<sequence length="111" mass="12213">MKNKMGESSSTPAAVLGSISRRLDNHVLMSLPKRSTLTRTLQCSRAILADNENDASLPPPPADTNFTVPPSFVDMILYDSGADDRILIFDATNYSTNWRALSCGLQIERLQ</sequence>
<gene>
    <name evidence="1" type="ORF">ACJMK2_013462</name>
</gene>
<dbReference type="Proteomes" id="UP001634394">
    <property type="component" value="Unassembled WGS sequence"/>
</dbReference>
<name>A0ABD3UXK6_SINWO</name>
<proteinExistence type="predicted"/>
<protein>
    <submittedName>
        <fullName evidence="1">Uncharacterized protein</fullName>
    </submittedName>
</protein>
<evidence type="ECO:0000313" key="2">
    <source>
        <dbReference type="Proteomes" id="UP001634394"/>
    </source>
</evidence>
<organism evidence="1 2">
    <name type="scientific">Sinanodonta woodiana</name>
    <name type="common">Chinese pond mussel</name>
    <name type="synonym">Anodonta woodiana</name>
    <dbReference type="NCBI Taxonomy" id="1069815"/>
    <lineage>
        <taxon>Eukaryota</taxon>
        <taxon>Metazoa</taxon>
        <taxon>Spiralia</taxon>
        <taxon>Lophotrochozoa</taxon>
        <taxon>Mollusca</taxon>
        <taxon>Bivalvia</taxon>
        <taxon>Autobranchia</taxon>
        <taxon>Heteroconchia</taxon>
        <taxon>Palaeoheterodonta</taxon>
        <taxon>Unionida</taxon>
        <taxon>Unionoidea</taxon>
        <taxon>Unionidae</taxon>
        <taxon>Unioninae</taxon>
        <taxon>Sinanodonta</taxon>
    </lineage>
</organism>
<keyword evidence="2" id="KW-1185">Reference proteome</keyword>
<dbReference type="EMBL" id="JBJQND010000014">
    <property type="protein sequence ID" value="KAL3854184.1"/>
    <property type="molecule type" value="Genomic_DNA"/>
</dbReference>
<accession>A0ABD3UXK6</accession>
<reference evidence="1 2" key="1">
    <citation type="submission" date="2024-11" db="EMBL/GenBank/DDBJ databases">
        <title>Chromosome-level genome assembly of the freshwater bivalve Anodonta woodiana.</title>
        <authorList>
            <person name="Chen X."/>
        </authorList>
    </citation>
    <scope>NUCLEOTIDE SEQUENCE [LARGE SCALE GENOMIC DNA]</scope>
    <source>
        <strain evidence="1">MN2024</strain>
        <tissue evidence="1">Gills</tissue>
    </source>
</reference>
<comment type="caution">
    <text evidence="1">The sequence shown here is derived from an EMBL/GenBank/DDBJ whole genome shotgun (WGS) entry which is preliminary data.</text>
</comment>
<dbReference type="AlphaFoldDB" id="A0ABD3UXK6"/>
<evidence type="ECO:0000313" key="1">
    <source>
        <dbReference type="EMBL" id="KAL3854184.1"/>
    </source>
</evidence>